<comment type="caution">
    <text evidence="3">The sequence shown here is derived from an EMBL/GenBank/DDBJ whole genome shotgun (WGS) entry which is preliminary data.</text>
</comment>
<gene>
    <name evidence="3" type="ORF">FQ154_09390</name>
</gene>
<dbReference type="RefSeq" id="WP_149619491.1">
    <property type="nucleotide sequence ID" value="NZ_VOBL01000008.1"/>
</dbReference>
<keyword evidence="2" id="KW-0732">Signal</keyword>
<evidence type="ECO:0000256" key="2">
    <source>
        <dbReference type="SAM" id="SignalP"/>
    </source>
</evidence>
<evidence type="ECO:0000313" key="3">
    <source>
        <dbReference type="EMBL" id="KAA0977107.1"/>
    </source>
</evidence>
<proteinExistence type="predicted"/>
<dbReference type="EMBL" id="VOBL01000008">
    <property type="protein sequence ID" value="KAA0977107.1"/>
    <property type="molecule type" value="Genomic_DNA"/>
</dbReference>
<evidence type="ECO:0000313" key="4">
    <source>
        <dbReference type="Proteomes" id="UP000323856"/>
    </source>
</evidence>
<feature type="region of interest" description="Disordered" evidence="1">
    <location>
        <begin position="29"/>
        <end position="60"/>
    </location>
</feature>
<evidence type="ECO:0000256" key="1">
    <source>
        <dbReference type="SAM" id="MobiDB-lite"/>
    </source>
</evidence>
<protein>
    <submittedName>
        <fullName evidence="3">Uncharacterized protein</fullName>
    </submittedName>
</protein>
<reference evidence="3 4" key="1">
    <citation type="submission" date="2019-07" db="EMBL/GenBank/DDBJ databases">
        <title>Analysis of the biochemical properties, biological activity and biotechnological potential of siderophores and biosurfactants produced by Antarctic psychrotolerant bacteria.</title>
        <authorList>
            <person name="Styczynski M."/>
            <person name="Krucon T."/>
            <person name="Decewicz P."/>
            <person name="Dziewit L."/>
        </authorList>
    </citation>
    <scope>NUCLEOTIDE SEQUENCE [LARGE SCALE GENOMIC DNA]</scope>
    <source>
        <strain evidence="3 4">ANT_H27</strain>
    </source>
</reference>
<accession>A0A5B0EDJ5</accession>
<dbReference type="Proteomes" id="UP000323856">
    <property type="component" value="Unassembled WGS sequence"/>
</dbReference>
<organism evidence="3 4">
    <name type="scientific">Paeniglutamicibacter gangotriensis</name>
    <dbReference type="NCBI Taxonomy" id="254787"/>
    <lineage>
        <taxon>Bacteria</taxon>
        <taxon>Bacillati</taxon>
        <taxon>Actinomycetota</taxon>
        <taxon>Actinomycetes</taxon>
        <taxon>Micrococcales</taxon>
        <taxon>Micrococcaceae</taxon>
        <taxon>Paeniglutamicibacter</taxon>
    </lineage>
</organism>
<name>A0A5B0EDJ5_9MICC</name>
<feature type="signal peptide" evidence="2">
    <location>
        <begin position="1"/>
        <end position="22"/>
    </location>
</feature>
<dbReference type="AlphaFoldDB" id="A0A5B0EDJ5"/>
<feature type="chain" id="PRO_5022729790" evidence="2">
    <location>
        <begin position="23"/>
        <end position="245"/>
    </location>
</feature>
<sequence>MTRKRALAITILVLLAASVVTASIMLSGKRDDSPTVSEPLGTNAEGFEISPVAAGEGGTTMGPDGVTPIGYPPTCEGAYAAAINYHRADQTLDKNWEKTRMTLKYIAADQRALNDSIEVSDELVKEHGLQDYAVTDVRSLGIFKPLNCESGKSARVIVSDMTLATFPDSDPYIVIKAGPTEVIWKNGDWKLVPVNDPREGETLNLQLQMKTIPAITSEIIDALFTADDGRAISREGWMVVNNATR</sequence>